<evidence type="ECO:0000313" key="3">
    <source>
        <dbReference type="Proteomes" id="UP001174136"/>
    </source>
</evidence>
<gene>
    <name evidence="2" type="ORF">N1851_034454</name>
</gene>
<dbReference type="AlphaFoldDB" id="A0AA47NNJ2"/>
<comment type="caution">
    <text evidence="2">The sequence shown here is derived from an EMBL/GenBank/DDBJ whole genome shotgun (WGS) entry which is preliminary data.</text>
</comment>
<accession>A0AA47NNJ2</accession>
<reference evidence="2" key="1">
    <citation type="journal article" date="2023" name="Front. Mar. Sci.">
        <title>A new Merluccius polli reference genome to investigate the effects of global change in West African waters.</title>
        <authorList>
            <person name="Mateo J.L."/>
            <person name="Blanco-Fernandez C."/>
            <person name="Garcia-Vazquez E."/>
            <person name="Machado-Schiaffino G."/>
        </authorList>
    </citation>
    <scope>NUCLEOTIDE SEQUENCE</scope>
    <source>
        <strain evidence="2">C29</strain>
        <tissue evidence="2">Fin</tissue>
    </source>
</reference>
<feature type="compositionally biased region" description="Basic and acidic residues" evidence="1">
    <location>
        <begin position="16"/>
        <end position="28"/>
    </location>
</feature>
<name>A0AA47NNJ2_MERPO</name>
<evidence type="ECO:0000313" key="2">
    <source>
        <dbReference type="EMBL" id="KAK0130867.1"/>
    </source>
</evidence>
<feature type="region of interest" description="Disordered" evidence="1">
    <location>
        <begin position="391"/>
        <end position="414"/>
    </location>
</feature>
<dbReference type="EMBL" id="JAOPHQ010006605">
    <property type="protein sequence ID" value="KAK0130867.1"/>
    <property type="molecule type" value="Genomic_DNA"/>
</dbReference>
<dbReference type="Proteomes" id="UP001174136">
    <property type="component" value="Unassembled WGS sequence"/>
</dbReference>
<organism evidence="2 3">
    <name type="scientific">Merluccius polli</name>
    <name type="common">Benguela hake</name>
    <name type="synonym">Merluccius cadenati</name>
    <dbReference type="NCBI Taxonomy" id="89951"/>
    <lineage>
        <taxon>Eukaryota</taxon>
        <taxon>Metazoa</taxon>
        <taxon>Chordata</taxon>
        <taxon>Craniata</taxon>
        <taxon>Vertebrata</taxon>
        <taxon>Euteleostomi</taxon>
        <taxon>Actinopterygii</taxon>
        <taxon>Neopterygii</taxon>
        <taxon>Teleostei</taxon>
        <taxon>Neoteleostei</taxon>
        <taxon>Acanthomorphata</taxon>
        <taxon>Zeiogadaria</taxon>
        <taxon>Gadariae</taxon>
        <taxon>Gadiformes</taxon>
        <taxon>Gadoidei</taxon>
        <taxon>Merlucciidae</taxon>
        <taxon>Merluccius</taxon>
    </lineage>
</organism>
<sequence>MAFHTSRPLNSSLLDTRPKPDGTRRDPTGRVGFGLGLAKTLRLDRLLIGTDPLALPEDILYERYRFSSEDIPVLVGPYVGNATKRSHAQCVCVSLRFVATGTYLHTVGDAENISKKVPCDTQGCSCPKYTAKWCLPTFCQRKLSSCKLSTCSSLFKRLRSPGESLAITWRVPCDELDVARGKGQQIRKMASSIKKARTEDESMVGFIHGLSPVKISKKNSRYFDATLQTGRQEYHRLVVFGSEKHKVFEQAAIAKTPVKLSKVKKSISYSDPNGFDVLCSTASDVQVVDNLQFFFRAPPTAGTMTVASVLALGPKQHINAVRVKILPGGIQSKLVPVDGVMRELKQFRVCDPTGVTRLTMWEDKILLVELSHSYEIRNVTTRRCGEQTTLNEIQDVGEPDKLEPYGDGGDLVAD</sequence>
<proteinExistence type="predicted"/>
<evidence type="ECO:0000256" key="1">
    <source>
        <dbReference type="SAM" id="MobiDB-lite"/>
    </source>
</evidence>
<feature type="region of interest" description="Disordered" evidence="1">
    <location>
        <begin position="1"/>
        <end position="29"/>
    </location>
</feature>
<protein>
    <submittedName>
        <fullName evidence="2">Uncharacterized protein</fullName>
    </submittedName>
</protein>
<keyword evidence="3" id="KW-1185">Reference proteome</keyword>